<feature type="transmembrane region" description="Helical" evidence="6">
    <location>
        <begin position="182"/>
        <end position="202"/>
    </location>
</feature>
<name>D8REI1_SELML</name>
<dbReference type="AlphaFoldDB" id="D8REI1"/>
<gene>
    <name evidence="7" type="ORF">SELMODRAFT_146442</name>
</gene>
<evidence type="ECO:0000313" key="8">
    <source>
        <dbReference type="Proteomes" id="UP000001514"/>
    </source>
</evidence>
<dbReference type="Proteomes" id="UP000001514">
    <property type="component" value="Unassembled WGS sequence"/>
</dbReference>
<evidence type="ECO:0000256" key="5">
    <source>
        <dbReference type="SAM" id="MobiDB-lite"/>
    </source>
</evidence>
<keyword evidence="8" id="KW-1185">Reference proteome</keyword>
<dbReference type="FunCoup" id="D8REI1">
    <property type="interactions" value="3511"/>
</dbReference>
<feature type="transmembrane region" description="Helical" evidence="6">
    <location>
        <begin position="68"/>
        <end position="87"/>
    </location>
</feature>
<dbReference type="GO" id="GO:0022857">
    <property type="term" value="F:transmembrane transporter activity"/>
    <property type="evidence" value="ECO:0000318"/>
    <property type="project" value="GO_Central"/>
</dbReference>
<dbReference type="KEGG" id="smo:SELMODRAFT_146442"/>
<evidence type="ECO:0000256" key="2">
    <source>
        <dbReference type="ARBA" id="ARBA00022692"/>
    </source>
</evidence>
<evidence type="ECO:0000256" key="3">
    <source>
        <dbReference type="ARBA" id="ARBA00022989"/>
    </source>
</evidence>
<dbReference type="GO" id="GO:0098876">
    <property type="term" value="P:vesicle-mediated transport to the plasma membrane"/>
    <property type="evidence" value="ECO:0000318"/>
    <property type="project" value="GO_Central"/>
</dbReference>
<accession>D8REI1</accession>
<evidence type="ECO:0000256" key="4">
    <source>
        <dbReference type="ARBA" id="ARBA00023136"/>
    </source>
</evidence>
<dbReference type="InParanoid" id="D8REI1"/>
<feature type="region of interest" description="Disordered" evidence="5">
    <location>
        <begin position="462"/>
        <end position="495"/>
    </location>
</feature>
<organism evidence="8">
    <name type="scientific">Selaginella moellendorffii</name>
    <name type="common">Spikemoss</name>
    <dbReference type="NCBI Taxonomy" id="88036"/>
    <lineage>
        <taxon>Eukaryota</taxon>
        <taxon>Viridiplantae</taxon>
        <taxon>Streptophyta</taxon>
        <taxon>Embryophyta</taxon>
        <taxon>Tracheophyta</taxon>
        <taxon>Lycopodiopsida</taxon>
        <taxon>Selaginellales</taxon>
        <taxon>Selaginellaceae</taxon>
        <taxon>Selaginella</taxon>
    </lineage>
</organism>
<evidence type="ECO:0000256" key="1">
    <source>
        <dbReference type="ARBA" id="ARBA00004141"/>
    </source>
</evidence>
<feature type="transmembrane region" description="Helical" evidence="6">
    <location>
        <begin position="255"/>
        <end position="276"/>
    </location>
</feature>
<dbReference type="Gramene" id="EFJ29661">
    <property type="protein sequence ID" value="EFJ29661"/>
    <property type="gene ID" value="SELMODRAFT_146442"/>
</dbReference>
<proteinExistence type="predicted"/>
<evidence type="ECO:0000313" key="7">
    <source>
        <dbReference type="EMBL" id="EFJ29661.1"/>
    </source>
</evidence>
<keyword evidence="2 6" id="KW-0812">Transmembrane</keyword>
<feature type="transmembrane region" description="Helical" evidence="6">
    <location>
        <begin position="296"/>
        <end position="314"/>
    </location>
</feature>
<sequence length="495" mass="54921">MLSWGLLLDRLDVGGSFILAAAPGPDDAVTSIHTWAVIVAGIFVLIALTLSTFLIFEHLTSYNKPEEQKWLVGIIFMVPVYSVESLVSLWNNELSLVCDILRNCYEAFALYSFGCYLIACLGGEDRVVDMLERQAIAGPRTPLLVRSRSSGKAAVKHPIPLNCCLTPWSLGQDFYHIVKFGIVQYMILKTTLSFLSLFLNVFDAYGEGEFKWYYGYPYVTVILNFSQTWALYCLVQFYAVTKDELHHIQPLSKFICFKAIVFATWWQGVAIAVLFGSGAAKGVAPEGVKLQSSLQDFIICIEMAIAAVAHIYCFPARPYQQINEFGQRSVAVLSDYASMDSPLDPDEVKESERRSILRFLPPEMENVATSLKESMQDVVMVGGEQIVHDVKFTVSQAVEPMEKGINRLNETLHDKFHHKRLHASKDDAWIRQGLGGAVRGIDDPLLSGSVSDTGLLRKKFKDSASYGSGAESSGESSDQGGAGFKTGGRRWTLRS</sequence>
<keyword evidence="4 6" id="KW-0472">Membrane</keyword>
<dbReference type="eggNOG" id="KOG2641">
    <property type="taxonomic scope" value="Eukaryota"/>
</dbReference>
<dbReference type="HOGENOM" id="CLU_012923_0_1_1"/>
<dbReference type="OMA" id="KPWRLGM"/>
<feature type="compositionally biased region" description="Low complexity" evidence="5">
    <location>
        <begin position="463"/>
        <end position="479"/>
    </location>
</feature>
<feature type="transmembrane region" description="Helical" evidence="6">
    <location>
        <begin position="107"/>
        <end position="123"/>
    </location>
</feature>
<protein>
    <submittedName>
        <fullName evidence="7">Uncharacterized protein</fullName>
    </submittedName>
</protein>
<reference evidence="7 8" key="1">
    <citation type="journal article" date="2011" name="Science">
        <title>The Selaginella genome identifies genetic changes associated with the evolution of vascular plants.</title>
        <authorList>
            <person name="Banks J.A."/>
            <person name="Nishiyama T."/>
            <person name="Hasebe M."/>
            <person name="Bowman J.L."/>
            <person name="Gribskov M."/>
            <person name="dePamphilis C."/>
            <person name="Albert V.A."/>
            <person name="Aono N."/>
            <person name="Aoyama T."/>
            <person name="Ambrose B.A."/>
            <person name="Ashton N.W."/>
            <person name="Axtell M.J."/>
            <person name="Barker E."/>
            <person name="Barker M.S."/>
            <person name="Bennetzen J.L."/>
            <person name="Bonawitz N.D."/>
            <person name="Chapple C."/>
            <person name="Cheng C."/>
            <person name="Correa L.G."/>
            <person name="Dacre M."/>
            <person name="DeBarry J."/>
            <person name="Dreyer I."/>
            <person name="Elias M."/>
            <person name="Engstrom E.M."/>
            <person name="Estelle M."/>
            <person name="Feng L."/>
            <person name="Finet C."/>
            <person name="Floyd S.K."/>
            <person name="Frommer W.B."/>
            <person name="Fujita T."/>
            <person name="Gramzow L."/>
            <person name="Gutensohn M."/>
            <person name="Harholt J."/>
            <person name="Hattori M."/>
            <person name="Heyl A."/>
            <person name="Hirai T."/>
            <person name="Hiwatashi Y."/>
            <person name="Ishikawa M."/>
            <person name="Iwata M."/>
            <person name="Karol K.G."/>
            <person name="Koehler B."/>
            <person name="Kolukisaoglu U."/>
            <person name="Kubo M."/>
            <person name="Kurata T."/>
            <person name="Lalonde S."/>
            <person name="Li K."/>
            <person name="Li Y."/>
            <person name="Litt A."/>
            <person name="Lyons E."/>
            <person name="Manning G."/>
            <person name="Maruyama T."/>
            <person name="Michael T.P."/>
            <person name="Mikami K."/>
            <person name="Miyazaki S."/>
            <person name="Morinaga S."/>
            <person name="Murata T."/>
            <person name="Mueller-Roeber B."/>
            <person name="Nelson D.R."/>
            <person name="Obara M."/>
            <person name="Oguri Y."/>
            <person name="Olmstead R.G."/>
            <person name="Onodera N."/>
            <person name="Petersen B.L."/>
            <person name="Pils B."/>
            <person name="Prigge M."/>
            <person name="Rensing S.A."/>
            <person name="Riano-Pachon D.M."/>
            <person name="Roberts A.W."/>
            <person name="Sato Y."/>
            <person name="Scheller H.V."/>
            <person name="Schulz B."/>
            <person name="Schulz C."/>
            <person name="Shakirov E.V."/>
            <person name="Shibagaki N."/>
            <person name="Shinohara N."/>
            <person name="Shippen D.E."/>
            <person name="Soerensen I."/>
            <person name="Sotooka R."/>
            <person name="Sugimoto N."/>
            <person name="Sugita M."/>
            <person name="Sumikawa N."/>
            <person name="Tanurdzic M."/>
            <person name="Theissen G."/>
            <person name="Ulvskov P."/>
            <person name="Wakazuki S."/>
            <person name="Weng J.K."/>
            <person name="Willats W.W."/>
            <person name="Wipf D."/>
            <person name="Wolf P.G."/>
            <person name="Yang L."/>
            <person name="Zimmer A.D."/>
            <person name="Zhu Q."/>
            <person name="Mitros T."/>
            <person name="Hellsten U."/>
            <person name="Loque D."/>
            <person name="Otillar R."/>
            <person name="Salamov A."/>
            <person name="Schmutz J."/>
            <person name="Shapiro H."/>
            <person name="Lindquist E."/>
            <person name="Lucas S."/>
            <person name="Rokhsar D."/>
            <person name="Grigoriev I.V."/>
        </authorList>
    </citation>
    <scope>NUCLEOTIDE SEQUENCE [LARGE SCALE GENOMIC DNA]</scope>
</reference>
<dbReference type="InterPro" id="IPR005178">
    <property type="entry name" value="Ostalpha/TMEM184C"/>
</dbReference>
<evidence type="ECO:0000256" key="6">
    <source>
        <dbReference type="SAM" id="Phobius"/>
    </source>
</evidence>
<keyword evidence="3 6" id="KW-1133">Transmembrane helix</keyword>
<dbReference type="PANTHER" id="PTHR23423">
    <property type="entry name" value="ORGANIC SOLUTE TRANSPORTER-RELATED"/>
    <property type="match status" value="1"/>
</dbReference>
<dbReference type="EMBL" id="GL377577">
    <property type="protein sequence ID" value="EFJ29661.1"/>
    <property type="molecule type" value="Genomic_DNA"/>
</dbReference>
<comment type="subcellular location">
    <subcellularLocation>
        <location evidence="1">Membrane</location>
        <topology evidence="1">Multi-pass membrane protein</topology>
    </subcellularLocation>
</comment>
<dbReference type="SMART" id="SM01417">
    <property type="entry name" value="Solute_trans_a"/>
    <property type="match status" value="1"/>
</dbReference>
<dbReference type="STRING" id="88036.D8REI1"/>
<dbReference type="Pfam" id="PF03619">
    <property type="entry name" value="Solute_trans_a"/>
    <property type="match status" value="1"/>
</dbReference>
<dbReference type="GO" id="GO:1900458">
    <property type="term" value="P:negative regulation of brassinosteroid mediated signaling pathway"/>
    <property type="evidence" value="ECO:0000318"/>
    <property type="project" value="GO_Central"/>
</dbReference>
<feature type="transmembrane region" description="Helical" evidence="6">
    <location>
        <begin position="214"/>
        <end position="235"/>
    </location>
</feature>
<dbReference type="GO" id="GO:0016020">
    <property type="term" value="C:membrane"/>
    <property type="evidence" value="ECO:0000318"/>
    <property type="project" value="GO_Central"/>
</dbReference>
<feature type="transmembrane region" description="Helical" evidence="6">
    <location>
        <begin position="32"/>
        <end position="56"/>
    </location>
</feature>